<gene>
    <name evidence="2" type="ORF">AOZ06_29220</name>
</gene>
<dbReference type="STRING" id="860235.AOZ06_29220"/>
<reference evidence="2 3" key="1">
    <citation type="submission" date="2015-07" db="EMBL/GenBank/DDBJ databases">
        <title>Genome sequencing of Kibdelosporangium phytohabitans.</title>
        <authorList>
            <person name="Qin S."/>
            <person name="Xing K."/>
        </authorList>
    </citation>
    <scope>NUCLEOTIDE SEQUENCE [LARGE SCALE GENOMIC DNA]</scope>
    <source>
        <strain evidence="2 3">KLBMP1111</strain>
    </source>
</reference>
<feature type="domain" description="Methyltransferase type 11" evidence="1">
    <location>
        <begin position="60"/>
        <end position="152"/>
    </location>
</feature>
<dbReference type="InterPro" id="IPR013216">
    <property type="entry name" value="Methyltransf_11"/>
</dbReference>
<keyword evidence="2" id="KW-0489">Methyltransferase</keyword>
<evidence type="ECO:0000313" key="3">
    <source>
        <dbReference type="Proteomes" id="UP000063699"/>
    </source>
</evidence>
<evidence type="ECO:0000259" key="1">
    <source>
        <dbReference type="Pfam" id="PF08241"/>
    </source>
</evidence>
<dbReference type="CDD" id="cd02440">
    <property type="entry name" value="AdoMet_MTases"/>
    <property type="match status" value="1"/>
</dbReference>
<dbReference type="OrthoDB" id="9777638at2"/>
<accession>A0A0N9IIA9</accession>
<dbReference type="Gene3D" id="3.40.50.150">
    <property type="entry name" value="Vaccinia Virus protein VP39"/>
    <property type="match status" value="1"/>
</dbReference>
<keyword evidence="2" id="KW-0808">Transferase</keyword>
<dbReference type="EMBL" id="CP012752">
    <property type="protein sequence ID" value="ALG15147.1"/>
    <property type="molecule type" value="Genomic_DNA"/>
</dbReference>
<keyword evidence="3" id="KW-1185">Reference proteome</keyword>
<name>A0A0N9IIA9_9PSEU</name>
<dbReference type="AlphaFoldDB" id="A0A0N9IIA9"/>
<evidence type="ECO:0000313" key="2">
    <source>
        <dbReference type="EMBL" id="ALG15147.1"/>
    </source>
</evidence>
<dbReference type="GO" id="GO:0008757">
    <property type="term" value="F:S-adenosylmethionine-dependent methyltransferase activity"/>
    <property type="evidence" value="ECO:0007669"/>
    <property type="project" value="InterPro"/>
</dbReference>
<dbReference type="RefSeq" id="WP_054297001.1">
    <property type="nucleotide sequence ID" value="NZ_CP012752.1"/>
</dbReference>
<protein>
    <submittedName>
        <fullName evidence="2">Methyltransferase type 11</fullName>
    </submittedName>
</protein>
<dbReference type="Pfam" id="PF08241">
    <property type="entry name" value="Methyltransf_11"/>
    <property type="match status" value="1"/>
</dbReference>
<proteinExistence type="predicted"/>
<dbReference type="SUPFAM" id="SSF53335">
    <property type="entry name" value="S-adenosyl-L-methionine-dependent methyltransferases"/>
    <property type="match status" value="1"/>
</dbReference>
<organism evidence="2 3">
    <name type="scientific">Kibdelosporangium phytohabitans</name>
    <dbReference type="NCBI Taxonomy" id="860235"/>
    <lineage>
        <taxon>Bacteria</taxon>
        <taxon>Bacillati</taxon>
        <taxon>Actinomycetota</taxon>
        <taxon>Actinomycetes</taxon>
        <taxon>Pseudonocardiales</taxon>
        <taxon>Pseudonocardiaceae</taxon>
        <taxon>Kibdelosporangium</taxon>
    </lineage>
</organism>
<dbReference type="InterPro" id="IPR029063">
    <property type="entry name" value="SAM-dependent_MTases_sf"/>
</dbReference>
<dbReference type="GO" id="GO:0032259">
    <property type="term" value="P:methylation"/>
    <property type="evidence" value="ECO:0007669"/>
    <property type="project" value="UniProtKB-KW"/>
</dbReference>
<dbReference type="KEGG" id="kphy:AOZ06_29220"/>
<sequence length="268" mass="29715">MDSTPDDADERRALLARAWDEAAPRYEQYFVPRFTPWVASAVATIAGATLPAGPILVPCCGTFPELPALRNSHPRREIIGIDLSPEMVRWARQRATGLPRVRVVVGDATTLRPQWTNVAAGIVSVFGLQQLPDPASALADWIGTVRPGGRLSVMFWPSESETDGPFALLRRLLAGRRPPPDDAWQNRLGEVITAAGATVEREEYLTYPMHHPDAATFWTAITDGGSLRALSIMRGKTFMRALRQEFLDLAPPEPWHHSPRAQWIVAQR</sequence>
<dbReference type="Proteomes" id="UP000063699">
    <property type="component" value="Chromosome"/>
</dbReference>